<dbReference type="InterPro" id="IPR056914">
    <property type="entry name" value="Gp53-like"/>
</dbReference>
<gene>
    <name evidence="1" type="ORF">UU9_12338</name>
</gene>
<evidence type="ECO:0000313" key="1">
    <source>
        <dbReference type="EMBL" id="EIL88537.1"/>
    </source>
</evidence>
<keyword evidence="2" id="KW-1185">Reference proteome</keyword>
<dbReference type="eggNOG" id="ENOG50321SD">
    <property type="taxonomic scope" value="Bacteria"/>
</dbReference>
<comment type="caution">
    <text evidence="1">The sequence shown here is derived from an EMBL/GenBank/DDBJ whole genome shotgun (WGS) entry which is preliminary data.</text>
</comment>
<reference evidence="1 2" key="1">
    <citation type="journal article" date="2012" name="J. Bacteriol.">
        <title>Genome sequences for six rhodanobacter strains, isolated from soils and the terrestrial subsurface, with variable denitrification capabilities.</title>
        <authorList>
            <person name="Kostka J.E."/>
            <person name="Green S.J."/>
            <person name="Rishishwar L."/>
            <person name="Prakash O."/>
            <person name="Katz L.S."/>
            <person name="Marino-Ramirez L."/>
            <person name="Jordan I.K."/>
            <person name="Munk C."/>
            <person name="Ivanova N."/>
            <person name="Mikhailova N."/>
            <person name="Watson D.B."/>
            <person name="Brown S.D."/>
            <person name="Palumbo A.V."/>
            <person name="Brooks S.C."/>
        </authorList>
    </citation>
    <scope>NUCLEOTIDE SEQUENCE [LARGE SCALE GENOMIC DNA]</scope>
    <source>
        <strain evidence="2">Jip2T</strain>
    </source>
</reference>
<protein>
    <submittedName>
        <fullName evidence="1">Bacteriophage protein</fullName>
    </submittedName>
</protein>
<proteinExistence type="predicted"/>
<dbReference type="STRING" id="1163408.UU9_12338"/>
<organism evidence="1 2">
    <name type="scientific">Rhodanobacter fulvus Jip2</name>
    <dbReference type="NCBI Taxonomy" id="1163408"/>
    <lineage>
        <taxon>Bacteria</taxon>
        <taxon>Pseudomonadati</taxon>
        <taxon>Pseudomonadota</taxon>
        <taxon>Gammaproteobacteria</taxon>
        <taxon>Lysobacterales</taxon>
        <taxon>Rhodanobacteraceae</taxon>
        <taxon>Rhodanobacter</taxon>
    </lineage>
</organism>
<dbReference type="EMBL" id="AJXU01000051">
    <property type="protein sequence ID" value="EIL88537.1"/>
    <property type="molecule type" value="Genomic_DNA"/>
</dbReference>
<name>I4VMU6_9GAMM</name>
<dbReference type="OrthoDB" id="8454702at2"/>
<dbReference type="AlphaFoldDB" id="I4VMU6"/>
<accession>I4VMU6</accession>
<sequence>MTAYLKSLPFGAPGVLSRPHVHTNEPQMVNSAAAPTAYGVPVKMVSGKVNAIAASDAASVVYGFLVRPFPSQDFAFPGDFGGATPPTSGTVSVMRRGYMLVHVNAGTAAPQGVVYMRVATPATGKPVGGIEAVADSTNTVVIAGATFQTAADADGVAEIAYNI</sequence>
<dbReference type="RefSeq" id="WP_007082097.1">
    <property type="nucleotide sequence ID" value="NZ_AJXU01000051.1"/>
</dbReference>
<dbReference type="Proteomes" id="UP000004210">
    <property type="component" value="Unassembled WGS sequence"/>
</dbReference>
<evidence type="ECO:0000313" key="2">
    <source>
        <dbReference type="Proteomes" id="UP000004210"/>
    </source>
</evidence>
<dbReference type="Pfam" id="PF23982">
    <property type="entry name" value="XM1_gp53_minor_capsid"/>
    <property type="match status" value="1"/>
</dbReference>
<dbReference type="PATRIC" id="fig|1163408.3.peg.2517"/>